<proteinExistence type="predicted"/>
<organism evidence="1">
    <name type="scientific">Oryza sativa subsp. japonica</name>
    <name type="common">Rice</name>
    <dbReference type="NCBI Taxonomy" id="39947"/>
    <lineage>
        <taxon>Eukaryota</taxon>
        <taxon>Viridiplantae</taxon>
        <taxon>Streptophyta</taxon>
        <taxon>Embryophyta</taxon>
        <taxon>Tracheophyta</taxon>
        <taxon>Spermatophyta</taxon>
        <taxon>Magnoliopsida</taxon>
        <taxon>Liliopsida</taxon>
        <taxon>Poales</taxon>
        <taxon>Poaceae</taxon>
        <taxon>BOP clade</taxon>
        <taxon>Oryzoideae</taxon>
        <taxon>Oryzeae</taxon>
        <taxon>Oryzinae</taxon>
        <taxon>Oryza</taxon>
        <taxon>Oryza sativa</taxon>
    </lineage>
</organism>
<reference evidence="1" key="1">
    <citation type="journal article" date="2002" name="Nature">
        <title>The genome sequence and structure of rice chromosome 1.</title>
        <authorList>
            <person name="Sasaki T."/>
            <person name="Matsumoto T."/>
            <person name="Yamamoto K."/>
            <person name="Sakata K."/>
            <person name="Baba T."/>
            <person name="Katayose Y."/>
            <person name="Wu J."/>
            <person name="Niimura Y."/>
            <person name="Cheng Z."/>
            <person name="Nagamura Y."/>
            <person name="Antonio B.A."/>
            <person name="Kanamori H."/>
            <person name="Hosokawa S."/>
            <person name="Masukawa M."/>
            <person name="Arikawa K."/>
            <person name="Chiden Y."/>
            <person name="Hayashi M."/>
            <person name="Okamoto M."/>
            <person name="Ando T."/>
            <person name="Aoki H."/>
            <person name="Arita K."/>
            <person name="Hamada M."/>
            <person name="Harada C."/>
            <person name="Hijishita S."/>
            <person name="Honda M."/>
            <person name="Ichikawa Y."/>
            <person name="Idonuma A."/>
            <person name="Iijima M."/>
            <person name="Ikeda M."/>
            <person name="Ikeno M."/>
            <person name="Itoh S."/>
            <person name="Itoh T."/>
            <person name="Itoh Y."/>
            <person name="Itoh Y."/>
            <person name="Iwabuchi A."/>
            <person name="Kamiya K."/>
            <person name="Karasawa W."/>
            <person name="Katagiri S."/>
            <person name="Kikuta A."/>
            <person name="Kobayashi N."/>
            <person name="Kono I."/>
            <person name="Machita K."/>
            <person name="Maehara T."/>
            <person name="Mizuno H."/>
            <person name="Mizubayashi T."/>
            <person name="Mukai Y."/>
            <person name="Nagasaki H."/>
            <person name="Nakashima M."/>
            <person name="Nakama Y."/>
            <person name="Nakamichi Y."/>
            <person name="Nakamura M."/>
            <person name="Namiki N."/>
            <person name="Negishi M."/>
            <person name="Ohta I."/>
            <person name="Ono N."/>
            <person name="Saji S."/>
            <person name="Sakai K."/>
            <person name="Shibata M."/>
            <person name="Shimokawa T."/>
            <person name="Shomura A."/>
            <person name="Song J."/>
            <person name="Takazaki Y."/>
            <person name="Terasawa K."/>
            <person name="Tsuji K."/>
            <person name="Waki K."/>
            <person name="Yamagata H."/>
            <person name="Yamane H."/>
            <person name="Yoshiki S."/>
            <person name="Yoshihara R."/>
            <person name="Yukawa K."/>
            <person name="Zhong H."/>
            <person name="Iwama H."/>
            <person name="Endo T."/>
            <person name="Ito H."/>
            <person name="Hahn J.H."/>
            <person name="Kim H.I."/>
            <person name="Eun M.Y."/>
            <person name="Yano M."/>
            <person name="Jiang J."/>
            <person name="Gojobori T."/>
        </authorList>
    </citation>
    <scope>NUCLEOTIDE SEQUENCE [LARGE SCALE GENOMIC DNA]</scope>
</reference>
<protein>
    <submittedName>
        <fullName evidence="1">Uncharacterized protein</fullName>
    </submittedName>
</protein>
<dbReference type="Proteomes" id="UP000817658">
    <property type="component" value="Chromosome 1"/>
</dbReference>
<evidence type="ECO:0000313" key="1">
    <source>
        <dbReference type="EMBL" id="BAD53114.1"/>
    </source>
</evidence>
<sequence>MSRPPEAPAPSWPLIALPYAVAGDLQFAVCIGDDQMEWKKSTGVADHGGLVVGHKSYEGVASLHVPPSCNYSPATTTAQSMASLQALAPYPSTARFYEYLPIWFNFSSSTSTST</sequence>
<accession>Q5ZBB4</accession>
<dbReference type="EMBL" id="AP003330">
    <property type="protein sequence ID" value="BAD53114.1"/>
    <property type="molecule type" value="Genomic_DNA"/>
</dbReference>
<gene>
    <name evidence="1" type="primary">B1085F01.16</name>
</gene>
<dbReference type="AlphaFoldDB" id="Q5ZBB4"/>
<name>Q5ZBB4_ORYSJ</name>